<dbReference type="Pfam" id="PF00149">
    <property type="entry name" value="Metallophos"/>
    <property type="match status" value="1"/>
</dbReference>
<dbReference type="Gene3D" id="3.60.21.10">
    <property type="match status" value="1"/>
</dbReference>
<dbReference type="InterPro" id="IPR041796">
    <property type="entry name" value="Mre11_N"/>
</dbReference>
<gene>
    <name evidence="3" type="ORF">EV207_11189</name>
</gene>
<dbReference type="InterPro" id="IPR014576">
    <property type="entry name" value="Pesterase_YhaO"/>
</dbReference>
<dbReference type="RefSeq" id="WP_132745942.1">
    <property type="nucleotide sequence ID" value="NZ_SLXK01000011.1"/>
</dbReference>
<proteinExistence type="predicted"/>
<evidence type="ECO:0000256" key="1">
    <source>
        <dbReference type="ARBA" id="ARBA00022801"/>
    </source>
</evidence>
<dbReference type="PANTHER" id="PTHR30337">
    <property type="entry name" value="COMPONENT OF ATP-DEPENDENT DSDNA EXONUCLEASE"/>
    <property type="match status" value="1"/>
</dbReference>
<evidence type="ECO:0000313" key="4">
    <source>
        <dbReference type="Proteomes" id="UP000295416"/>
    </source>
</evidence>
<name>A0A4R2P3U1_9BACL</name>
<comment type="caution">
    <text evidence="3">The sequence shown here is derived from an EMBL/GenBank/DDBJ whole genome shotgun (WGS) entry which is preliminary data.</text>
</comment>
<reference evidence="3 4" key="1">
    <citation type="submission" date="2019-03" db="EMBL/GenBank/DDBJ databases">
        <title>Genomic Encyclopedia of Type Strains, Phase IV (KMG-IV): sequencing the most valuable type-strain genomes for metagenomic binning, comparative biology and taxonomic classification.</title>
        <authorList>
            <person name="Goeker M."/>
        </authorList>
    </citation>
    <scope>NUCLEOTIDE SEQUENCE [LARGE SCALE GENOMIC DNA]</scope>
    <source>
        <strain evidence="3 4">DSM 19377</strain>
    </source>
</reference>
<evidence type="ECO:0000259" key="2">
    <source>
        <dbReference type="Pfam" id="PF00149"/>
    </source>
</evidence>
<dbReference type="InterPro" id="IPR029052">
    <property type="entry name" value="Metallo-depent_PP-like"/>
</dbReference>
<dbReference type="PIRSF" id="PIRSF033091">
    <property type="entry name" value="Pesterase_YhaO"/>
    <property type="match status" value="1"/>
</dbReference>
<keyword evidence="3" id="KW-0540">Nuclease</keyword>
<dbReference type="InterPro" id="IPR004843">
    <property type="entry name" value="Calcineurin-like_PHP"/>
</dbReference>
<keyword evidence="4" id="KW-1185">Reference proteome</keyword>
<dbReference type="AlphaFoldDB" id="A0A4R2P3U1"/>
<dbReference type="PANTHER" id="PTHR30337:SF7">
    <property type="entry name" value="PHOSPHOESTERASE"/>
    <property type="match status" value="1"/>
</dbReference>
<organism evidence="3 4">
    <name type="scientific">Scopulibacillus darangshiensis</name>
    <dbReference type="NCBI Taxonomy" id="442528"/>
    <lineage>
        <taxon>Bacteria</taxon>
        <taxon>Bacillati</taxon>
        <taxon>Bacillota</taxon>
        <taxon>Bacilli</taxon>
        <taxon>Bacillales</taxon>
        <taxon>Sporolactobacillaceae</taxon>
        <taxon>Scopulibacillus</taxon>
    </lineage>
</organism>
<protein>
    <submittedName>
        <fullName evidence="3">DNA repair exonuclease SbcCD nuclease subunit</fullName>
    </submittedName>
</protein>
<dbReference type="SUPFAM" id="SSF56300">
    <property type="entry name" value="Metallo-dependent phosphatases"/>
    <property type="match status" value="1"/>
</dbReference>
<feature type="domain" description="Calcineurin-like phosphoesterase" evidence="2">
    <location>
        <begin position="3"/>
        <end position="200"/>
    </location>
</feature>
<keyword evidence="3" id="KW-0269">Exonuclease</keyword>
<accession>A0A4R2P3U1</accession>
<evidence type="ECO:0000313" key="3">
    <source>
        <dbReference type="EMBL" id="TCP29287.1"/>
    </source>
</evidence>
<keyword evidence="1" id="KW-0378">Hydrolase</keyword>
<dbReference type="Proteomes" id="UP000295416">
    <property type="component" value="Unassembled WGS sequence"/>
</dbReference>
<dbReference type="CDD" id="cd00840">
    <property type="entry name" value="MPP_Mre11_N"/>
    <property type="match status" value="1"/>
</dbReference>
<dbReference type="InterPro" id="IPR050535">
    <property type="entry name" value="DNA_Repair-Maintenance_Comp"/>
</dbReference>
<sequence length="413" mass="47106">MAIRFIHTADWHLDRPFKGVSHLPEVIRGRVRESTFTALNNLVNRAIVEKVDFIVIAGDIFDQSHRSLKAQQRFNKAMSQLNEHGIVVFLSHGNHDHLGDQWNQLKAGDNVCIFGPKIEMMPYQKPNGERVHLYGFSYPQRHVMEDQTQFYKKIEGADFHIALLHGSVQGDTEHDTYAPFSVQSLAAKDFDYWALGHIHKRQRLSENPDVWYSGNIQGLTIKETGEKGVLLVELDDSGSSAEFIPTADILWHDETVDISACQTIDDLLDKIDEQKESLRSQAKGIFLRIELIGNGPLHHTLQSGTLMDDILDTIRDGEDDRDSFVWVTFLKDDTAPDWHREDLLAGPHFIGDLLRLSQAEELPDMKESLSQLLGHRRAKRYVESPKTDDICDIYKEAEALLIDALYEKKGTDR</sequence>
<dbReference type="GO" id="GO:0004527">
    <property type="term" value="F:exonuclease activity"/>
    <property type="evidence" value="ECO:0007669"/>
    <property type="project" value="UniProtKB-KW"/>
</dbReference>
<dbReference type="OrthoDB" id="9773856at2"/>
<dbReference type="EMBL" id="SLXK01000011">
    <property type="protein sequence ID" value="TCP29287.1"/>
    <property type="molecule type" value="Genomic_DNA"/>
</dbReference>